<feature type="compositionally biased region" description="Polar residues" evidence="4">
    <location>
        <begin position="173"/>
        <end position="186"/>
    </location>
</feature>
<evidence type="ECO:0000256" key="1">
    <source>
        <dbReference type="ARBA" id="ARBA00004604"/>
    </source>
</evidence>
<comment type="caution">
    <text evidence="5">The sequence shown here is derived from an EMBL/GenBank/DDBJ whole genome shotgun (WGS) entry which is preliminary data.</text>
</comment>
<evidence type="ECO:0000313" key="6">
    <source>
        <dbReference type="Proteomes" id="UP001642483"/>
    </source>
</evidence>
<feature type="region of interest" description="Disordered" evidence="4">
    <location>
        <begin position="20"/>
        <end position="48"/>
    </location>
</feature>
<proteinExistence type="inferred from homology"/>
<evidence type="ECO:0000256" key="2">
    <source>
        <dbReference type="ARBA" id="ARBA00011022"/>
    </source>
</evidence>
<evidence type="ECO:0000256" key="4">
    <source>
        <dbReference type="SAM" id="MobiDB-lite"/>
    </source>
</evidence>
<feature type="region of interest" description="Disordered" evidence="4">
    <location>
        <begin position="145"/>
        <end position="200"/>
    </location>
</feature>
<comment type="similarity">
    <text evidence="2">Belongs to the SLX9 family.</text>
</comment>
<accession>A0ABP0F4V4</accession>
<dbReference type="EMBL" id="CAWYQH010000013">
    <property type="protein sequence ID" value="CAK8674705.1"/>
    <property type="molecule type" value="Genomic_DNA"/>
</dbReference>
<feature type="compositionally biased region" description="Basic residues" evidence="4">
    <location>
        <begin position="92"/>
        <end position="101"/>
    </location>
</feature>
<reference evidence="5 6" key="1">
    <citation type="submission" date="2024-02" db="EMBL/GenBank/DDBJ databases">
        <authorList>
            <person name="Daric V."/>
            <person name="Darras S."/>
        </authorList>
    </citation>
    <scope>NUCLEOTIDE SEQUENCE [LARGE SCALE GENOMIC DNA]</scope>
</reference>
<name>A0ABP0F4V4_CLALP</name>
<feature type="compositionally biased region" description="Polar residues" evidence="4">
    <location>
        <begin position="27"/>
        <end position="48"/>
    </location>
</feature>
<dbReference type="PANTHER" id="PTHR31109:SF2">
    <property type="entry name" value="RIBOSOME BIOGENESIS PROTEIN SLX9 HOMOLOG"/>
    <property type="match status" value="1"/>
</dbReference>
<protein>
    <recommendedName>
        <fullName evidence="7">Ribosome biogenesis protein SLX9</fullName>
    </recommendedName>
</protein>
<gene>
    <name evidence="5" type="ORF">CVLEPA_LOCUS4378</name>
</gene>
<organism evidence="5 6">
    <name type="scientific">Clavelina lepadiformis</name>
    <name type="common">Light-bulb sea squirt</name>
    <name type="synonym">Ascidia lepadiformis</name>
    <dbReference type="NCBI Taxonomy" id="159417"/>
    <lineage>
        <taxon>Eukaryota</taxon>
        <taxon>Metazoa</taxon>
        <taxon>Chordata</taxon>
        <taxon>Tunicata</taxon>
        <taxon>Ascidiacea</taxon>
        <taxon>Aplousobranchia</taxon>
        <taxon>Clavelinidae</taxon>
        <taxon>Clavelina</taxon>
    </lineage>
</organism>
<evidence type="ECO:0000313" key="5">
    <source>
        <dbReference type="EMBL" id="CAK8674705.1"/>
    </source>
</evidence>
<evidence type="ECO:0008006" key="7">
    <source>
        <dbReference type="Google" id="ProtNLM"/>
    </source>
</evidence>
<keyword evidence="3" id="KW-0539">Nucleus</keyword>
<dbReference type="Proteomes" id="UP001642483">
    <property type="component" value="Unassembled WGS sequence"/>
</dbReference>
<sequence>MGKIRVKKARVHLKASSVPPLDDQLMKTGNNDNYNTMSTNDSKPQVQPVSIEQNPFSGLKIDFSLLKDQQLEIPDEQTVKKEKPDTSQTLSLKKKDRQKQKRINFVQKLEASRMLKREKQKAEKRAKTAVVGDLNFLKLALPEFTNNNDNNTDSVNLPKDTSKPNLKNLMSLEPSNKKNPTSLKKPTSSKMKSKQRQKQAISEIANFQNLLKNKAFQKDKKSFIEQNLKRNLL</sequence>
<dbReference type="InterPro" id="IPR028160">
    <property type="entry name" value="Slx9-like"/>
</dbReference>
<dbReference type="Pfam" id="PF15341">
    <property type="entry name" value="SLX9"/>
    <property type="match status" value="1"/>
</dbReference>
<keyword evidence="6" id="KW-1185">Reference proteome</keyword>
<comment type="subcellular location">
    <subcellularLocation>
        <location evidence="1">Nucleus</location>
        <location evidence="1">Nucleolus</location>
    </subcellularLocation>
</comment>
<feature type="region of interest" description="Disordered" evidence="4">
    <location>
        <begin position="77"/>
        <end position="101"/>
    </location>
</feature>
<dbReference type="PANTHER" id="PTHR31109">
    <property type="entry name" value="PROTEIN FAM207A"/>
    <property type="match status" value="1"/>
</dbReference>
<evidence type="ECO:0000256" key="3">
    <source>
        <dbReference type="ARBA" id="ARBA00023242"/>
    </source>
</evidence>